<keyword evidence="1" id="KW-0472">Membrane</keyword>
<comment type="caution">
    <text evidence="3">The sequence shown here is derived from an EMBL/GenBank/DDBJ whole genome shotgun (WGS) entry which is preliminary data.</text>
</comment>
<dbReference type="GO" id="GO:0000155">
    <property type="term" value="F:phosphorelay sensor kinase activity"/>
    <property type="evidence" value="ECO:0007669"/>
    <property type="project" value="InterPro"/>
</dbReference>
<gene>
    <name evidence="3" type="ORF">BCY91_16245</name>
</gene>
<accession>A0A419S8R0</accession>
<dbReference type="InterPro" id="IPR036890">
    <property type="entry name" value="HATPase_C_sf"/>
</dbReference>
<dbReference type="PANTHER" id="PTHR34220:SF7">
    <property type="entry name" value="SENSOR HISTIDINE KINASE YPDA"/>
    <property type="match status" value="1"/>
</dbReference>
<dbReference type="RefSeq" id="WP_120181064.1">
    <property type="nucleotide sequence ID" value="NZ_CBINCU010000026.1"/>
</dbReference>
<sequence length="359" mass="41376">MDIRANQLNAGLVNHILFWLLCTLVITSSFTIAGLSFATAFNVILMFLPLHLFYYYSISLFAIPHFLFRKKYPAFILTIIALACFCAFVFRSIEIFFSDPYILKEMLVDNPAYRWKKLDGSITEQYLKPVFIINAFEQSNQLVWIAVSLKFFVLWRADRQVALQAELNFLKNQIHPHFLFNTLNNIYSLSLQQSSKSPFLILKLSEILRYMLYECDADRVDLKKDISILKSYIDVERVRYVDNRLDLNLNIEGDLDGLSIPPLLMLTFVENAFKHGAAEISSDAWINIDIVVKANKLTFKISNNKPTKLVEAQGEASGIGLKNIQKRLNLTCYQHHTLKIIDEELLYAVVLNLDLQPKS</sequence>
<protein>
    <recommendedName>
        <fullName evidence="2">Signal transduction histidine kinase internal region domain-containing protein</fullName>
    </recommendedName>
</protein>
<dbReference type="Pfam" id="PF06580">
    <property type="entry name" value="His_kinase"/>
    <property type="match status" value="1"/>
</dbReference>
<evidence type="ECO:0000259" key="2">
    <source>
        <dbReference type="Pfam" id="PF06580"/>
    </source>
</evidence>
<evidence type="ECO:0000256" key="1">
    <source>
        <dbReference type="SAM" id="Phobius"/>
    </source>
</evidence>
<dbReference type="PANTHER" id="PTHR34220">
    <property type="entry name" value="SENSOR HISTIDINE KINASE YPDA"/>
    <property type="match status" value="1"/>
</dbReference>
<feature type="transmembrane region" description="Helical" evidence="1">
    <location>
        <begin position="12"/>
        <end position="37"/>
    </location>
</feature>
<evidence type="ECO:0000313" key="4">
    <source>
        <dbReference type="Proteomes" id="UP000283433"/>
    </source>
</evidence>
<dbReference type="Gene3D" id="3.30.565.10">
    <property type="entry name" value="Histidine kinase-like ATPase, C-terminal domain"/>
    <property type="match status" value="1"/>
</dbReference>
<feature type="transmembrane region" description="Helical" evidence="1">
    <location>
        <begin position="43"/>
        <end position="63"/>
    </location>
</feature>
<evidence type="ECO:0000313" key="3">
    <source>
        <dbReference type="EMBL" id="RKD17994.1"/>
    </source>
</evidence>
<feature type="transmembrane region" description="Helical" evidence="1">
    <location>
        <begin position="75"/>
        <end position="97"/>
    </location>
</feature>
<dbReference type="GO" id="GO:0016020">
    <property type="term" value="C:membrane"/>
    <property type="evidence" value="ECO:0007669"/>
    <property type="project" value="InterPro"/>
</dbReference>
<keyword evidence="1" id="KW-1133">Transmembrane helix</keyword>
<proteinExistence type="predicted"/>
<dbReference type="InterPro" id="IPR010559">
    <property type="entry name" value="Sig_transdc_His_kin_internal"/>
</dbReference>
<name>A0A419S8R0_9SPHI</name>
<dbReference type="InterPro" id="IPR050640">
    <property type="entry name" value="Bact_2-comp_sensor_kinase"/>
</dbReference>
<organism evidence="3 4">
    <name type="scientific">Pelobium manganitolerans</name>
    <dbReference type="NCBI Taxonomy" id="1842495"/>
    <lineage>
        <taxon>Bacteria</taxon>
        <taxon>Pseudomonadati</taxon>
        <taxon>Bacteroidota</taxon>
        <taxon>Sphingobacteriia</taxon>
        <taxon>Sphingobacteriales</taxon>
        <taxon>Sphingobacteriaceae</taxon>
        <taxon>Pelobium</taxon>
    </lineage>
</organism>
<feature type="domain" description="Signal transduction histidine kinase internal region" evidence="2">
    <location>
        <begin position="165"/>
        <end position="242"/>
    </location>
</feature>
<dbReference type="Proteomes" id="UP000283433">
    <property type="component" value="Unassembled WGS sequence"/>
</dbReference>
<dbReference type="EMBL" id="MBTA01000006">
    <property type="protein sequence ID" value="RKD17994.1"/>
    <property type="molecule type" value="Genomic_DNA"/>
</dbReference>
<reference evidence="3 4" key="1">
    <citation type="submission" date="2016-07" db="EMBL/GenBank/DDBJ databases">
        <title>Genome of Pelobium manganitolerans.</title>
        <authorList>
            <person name="Wu S."/>
            <person name="Wang G."/>
        </authorList>
    </citation>
    <scope>NUCLEOTIDE SEQUENCE [LARGE SCALE GENOMIC DNA]</scope>
    <source>
        <strain evidence="3 4">YS-25</strain>
    </source>
</reference>
<dbReference type="AlphaFoldDB" id="A0A419S8R0"/>
<keyword evidence="1" id="KW-0812">Transmembrane</keyword>
<keyword evidence="4" id="KW-1185">Reference proteome</keyword>
<dbReference type="OrthoDB" id="9792992at2"/>